<dbReference type="SUPFAM" id="SSF50044">
    <property type="entry name" value="SH3-domain"/>
    <property type="match status" value="1"/>
</dbReference>
<feature type="domain" description="SH3" evidence="3">
    <location>
        <begin position="1"/>
        <end position="60"/>
    </location>
</feature>
<proteinExistence type="predicted"/>
<evidence type="ECO:0000313" key="5">
    <source>
        <dbReference type="Proteomes" id="UP001153365"/>
    </source>
</evidence>
<evidence type="ECO:0000256" key="2">
    <source>
        <dbReference type="PROSITE-ProRule" id="PRU00192"/>
    </source>
</evidence>
<dbReference type="PROSITE" id="PS50002">
    <property type="entry name" value="SH3"/>
    <property type="match status" value="1"/>
</dbReference>
<dbReference type="InterPro" id="IPR036028">
    <property type="entry name" value="SH3-like_dom_sf"/>
</dbReference>
<evidence type="ECO:0000313" key="4">
    <source>
        <dbReference type="EMBL" id="CAH7681682.1"/>
    </source>
</evidence>
<dbReference type="CDD" id="cd00174">
    <property type="entry name" value="SH3"/>
    <property type="match status" value="1"/>
</dbReference>
<evidence type="ECO:0000259" key="3">
    <source>
        <dbReference type="PROSITE" id="PS50002"/>
    </source>
</evidence>
<dbReference type="Gene3D" id="2.30.30.40">
    <property type="entry name" value="SH3 Domains"/>
    <property type="match status" value="1"/>
</dbReference>
<keyword evidence="1 2" id="KW-0728">SH3 domain</keyword>
<dbReference type="SMART" id="SM00326">
    <property type="entry name" value="SH3"/>
    <property type="match status" value="1"/>
</dbReference>
<dbReference type="Pfam" id="PF14604">
    <property type="entry name" value="SH3_9"/>
    <property type="match status" value="1"/>
</dbReference>
<name>A0AAV0B6B4_PHAPC</name>
<comment type="caution">
    <text evidence="4">The sequence shown here is derived from an EMBL/GenBank/DDBJ whole genome shotgun (WGS) entry which is preliminary data.</text>
</comment>
<keyword evidence="5" id="KW-1185">Reference proteome</keyword>
<dbReference type="EMBL" id="CALTRL010003677">
    <property type="protein sequence ID" value="CAH7681682.1"/>
    <property type="molecule type" value="Genomic_DNA"/>
</dbReference>
<accession>A0AAV0B6B4</accession>
<protein>
    <recommendedName>
        <fullName evidence="3">SH3 domain-containing protein</fullName>
    </recommendedName>
</protein>
<evidence type="ECO:0000256" key="1">
    <source>
        <dbReference type="ARBA" id="ARBA00022443"/>
    </source>
</evidence>
<reference evidence="4" key="1">
    <citation type="submission" date="2022-06" db="EMBL/GenBank/DDBJ databases">
        <authorList>
            <consortium name="SYNGENTA / RWTH Aachen University"/>
        </authorList>
    </citation>
    <scope>NUCLEOTIDE SEQUENCE</scope>
</reference>
<dbReference type="AlphaFoldDB" id="A0AAV0B6B4"/>
<sequence length="64" mass="7154">MSEETLYAYKSQCPEDLSLVENIAIEALPSKTDDDWLYGMDLKSGRMGTFPKAYVTDLEGELSS</sequence>
<gene>
    <name evidence="4" type="ORF">PPACK8108_LOCUS14318</name>
</gene>
<dbReference type="Proteomes" id="UP001153365">
    <property type="component" value="Unassembled WGS sequence"/>
</dbReference>
<dbReference type="InterPro" id="IPR001452">
    <property type="entry name" value="SH3_domain"/>
</dbReference>
<organism evidence="4 5">
    <name type="scientific">Phakopsora pachyrhizi</name>
    <name type="common">Asian soybean rust disease fungus</name>
    <dbReference type="NCBI Taxonomy" id="170000"/>
    <lineage>
        <taxon>Eukaryota</taxon>
        <taxon>Fungi</taxon>
        <taxon>Dikarya</taxon>
        <taxon>Basidiomycota</taxon>
        <taxon>Pucciniomycotina</taxon>
        <taxon>Pucciniomycetes</taxon>
        <taxon>Pucciniales</taxon>
        <taxon>Phakopsoraceae</taxon>
        <taxon>Phakopsora</taxon>
    </lineage>
</organism>